<name>A0A8E0VP55_9TREM</name>
<accession>A0A8E0VP55</accession>
<protein>
    <submittedName>
        <fullName evidence="1">Uncharacterized protein</fullName>
    </submittedName>
</protein>
<sequence length="142" mass="14970">MGYNNGRGLADMVLQTSMFVSPGTNRPLQFLSEPDIPIMPLTPVISTSPGLPPSNSSVSKDLAACPPAFTSFANPVDATQLNPLNTFMDHSANPNTASMMAATFRAATFVASGSGHMRDSSKSSGLLATSYSSPFIFPNPRR</sequence>
<dbReference type="Proteomes" id="UP000728185">
    <property type="component" value="Unassembled WGS sequence"/>
</dbReference>
<gene>
    <name evidence="1" type="ORF">FBUS_10486</name>
</gene>
<evidence type="ECO:0000313" key="1">
    <source>
        <dbReference type="EMBL" id="KAA0196609.1"/>
    </source>
</evidence>
<keyword evidence="2" id="KW-1185">Reference proteome</keyword>
<dbReference type="AlphaFoldDB" id="A0A8E0VP55"/>
<dbReference type="EMBL" id="LUCM01002912">
    <property type="protein sequence ID" value="KAA0196609.1"/>
    <property type="molecule type" value="Genomic_DNA"/>
</dbReference>
<proteinExistence type="predicted"/>
<evidence type="ECO:0000313" key="2">
    <source>
        <dbReference type="Proteomes" id="UP000728185"/>
    </source>
</evidence>
<reference evidence="1" key="1">
    <citation type="submission" date="2019-05" db="EMBL/GenBank/DDBJ databases">
        <title>Annotation for the trematode Fasciolopsis buski.</title>
        <authorList>
            <person name="Choi Y.-J."/>
        </authorList>
    </citation>
    <scope>NUCLEOTIDE SEQUENCE</scope>
    <source>
        <strain evidence="1">HT</strain>
        <tissue evidence="1">Whole worm</tissue>
    </source>
</reference>
<organism evidence="1 2">
    <name type="scientific">Fasciolopsis buskii</name>
    <dbReference type="NCBI Taxonomy" id="27845"/>
    <lineage>
        <taxon>Eukaryota</taxon>
        <taxon>Metazoa</taxon>
        <taxon>Spiralia</taxon>
        <taxon>Lophotrochozoa</taxon>
        <taxon>Platyhelminthes</taxon>
        <taxon>Trematoda</taxon>
        <taxon>Digenea</taxon>
        <taxon>Plagiorchiida</taxon>
        <taxon>Echinostomata</taxon>
        <taxon>Echinostomatoidea</taxon>
        <taxon>Fasciolidae</taxon>
        <taxon>Fasciolopsis</taxon>
    </lineage>
</organism>
<comment type="caution">
    <text evidence="1">The sequence shown here is derived from an EMBL/GenBank/DDBJ whole genome shotgun (WGS) entry which is preliminary data.</text>
</comment>